<reference evidence="4" key="2">
    <citation type="submission" date="2012-08" db="EMBL/GenBank/DDBJ databases">
        <title>Genome sequence of Kazachstania naganishii.</title>
        <authorList>
            <person name="Gordon J.L."/>
            <person name="Armisen D."/>
            <person name="Proux-Wera E."/>
            <person name="OhEigeartaigh S.S."/>
            <person name="Byrne K.P."/>
            <person name="Wolfe K.H."/>
        </authorList>
    </citation>
    <scope>NUCLEOTIDE SEQUENCE [LARGE SCALE GENOMIC DNA]</scope>
    <source>
        <strain evidence="4">ATCC MYA-139 / BCRC 22969 / CBS 8797 / CCRC 22969 / KCTC 17520 / NBRC 10181 / NCYC 3082</strain>
    </source>
</reference>
<evidence type="ECO:0008006" key="5">
    <source>
        <dbReference type="Google" id="ProtNLM"/>
    </source>
</evidence>
<sequence>MSGSVPLQADVLPSGSEHYVALSLPRWGDVEEYARKRSSVAAGAAGYEESGLHRYVARLTRVLRDKYAKEREECLCFPSYTVAKRCREYIRVAVAGSEGARNAKVRILQLSTARPLTDEEASSKKECKIAVAFVAGPYFTHMLDYWRLSGEMVSSRVAKYVLHELFMIEKSQAVASSSTSGHRGENEEKDFIESRYGRQVNFTFAATAERLVKKRIATKMVDLDDEATLTNSTPVLDMDIVALQMHQHSDYDDDDDDDDYGNVGVAGENIQSLVPAESMSVEVNTIDNGSVADAHVNPETDIFLFASGMASLYTTVRLLTKLDEQRQTLRNNRGTASPGPEQHSKKTVVLGVPCHDTYEMVTTLSKSYFIPENGTDGLSKLKEILHSGEQILAVITETPTNGLLDVTNLVELKQLSELFGFYIVVDESVGGFVNVDALVYCDIVCSSLVKMFSGTEDVVSGSMVVNPQSKLYDFAQTFMASEHEPSSVLWCEDIIQLEQNSRDFVSKSKRINTATKRLLRDVILPQRGTIFTEVHHPSITDRAQYNLIKGKQDGGYGGVFAVQFSTLERARSFYDRLNVCKGPGLGGDYTVACPWQLLNQYDEVDKTLIRVSVGLEDYDVLKRAFEEAIAA</sequence>
<dbReference type="InterPro" id="IPR015422">
    <property type="entry name" value="PyrdxlP-dep_Trfase_small"/>
</dbReference>
<accession>J7SBA2</accession>
<dbReference type="GeneID" id="34528666"/>
<dbReference type="RefSeq" id="XP_022467130.1">
    <property type="nucleotide sequence ID" value="XM_022610878.1"/>
</dbReference>
<keyword evidence="4" id="KW-1185">Reference proteome</keyword>
<dbReference type="EMBL" id="HE978326">
    <property type="protein sequence ID" value="CCK72886.1"/>
    <property type="molecule type" value="Genomic_DNA"/>
</dbReference>
<dbReference type="InterPro" id="IPR051750">
    <property type="entry name" value="Trans-sulfuration_enzymes"/>
</dbReference>
<protein>
    <recommendedName>
        <fullName evidence="5">Cystathionine gamma-synthase</fullName>
    </recommendedName>
</protein>
<dbReference type="GO" id="GO:0019346">
    <property type="term" value="P:transsulfuration"/>
    <property type="evidence" value="ECO:0007669"/>
    <property type="project" value="InterPro"/>
</dbReference>
<dbReference type="Gene3D" id="3.40.640.10">
    <property type="entry name" value="Type I PLP-dependent aspartate aminotransferase-like (Major domain)"/>
    <property type="match status" value="1"/>
</dbReference>
<evidence type="ECO:0000313" key="4">
    <source>
        <dbReference type="Proteomes" id="UP000006310"/>
    </source>
</evidence>
<proteinExistence type="predicted"/>
<dbReference type="SUPFAM" id="SSF53383">
    <property type="entry name" value="PLP-dependent transferases"/>
    <property type="match status" value="1"/>
</dbReference>
<dbReference type="InterPro" id="IPR000277">
    <property type="entry name" value="Cys/Met-Metab_PyrdxlP-dep_enz"/>
</dbReference>
<dbReference type="Pfam" id="PF01053">
    <property type="entry name" value="Cys_Met_Meta_PP"/>
    <property type="match status" value="1"/>
</dbReference>
<dbReference type="eggNOG" id="KOG0053">
    <property type="taxonomic scope" value="Eukaryota"/>
</dbReference>
<keyword evidence="2" id="KW-0663">Pyridoxal phosphate</keyword>
<evidence type="ECO:0000313" key="3">
    <source>
        <dbReference type="EMBL" id="CCK72886.1"/>
    </source>
</evidence>
<dbReference type="STRING" id="1071383.J7SBA2"/>
<dbReference type="PANTHER" id="PTHR42699">
    <property type="match status" value="1"/>
</dbReference>
<gene>
    <name evidence="3" type="primary">KNAG0M00330</name>
    <name evidence="3" type="ordered locus">KNAG_0M00330</name>
</gene>
<dbReference type="GO" id="GO:0003962">
    <property type="term" value="F:cystathionine gamma-synthase activity"/>
    <property type="evidence" value="ECO:0007669"/>
    <property type="project" value="TreeGrafter"/>
</dbReference>
<dbReference type="AlphaFoldDB" id="J7SBA2"/>
<dbReference type="KEGG" id="kng:KNAG_0M00330"/>
<reference evidence="3 4" key="1">
    <citation type="journal article" date="2011" name="Proc. Natl. Acad. Sci. U.S.A.">
        <title>Evolutionary erosion of yeast sex chromosomes by mating-type switching accidents.</title>
        <authorList>
            <person name="Gordon J.L."/>
            <person name="Armisen D."/>
            <person name="Proux-Wera E."/>
            <person name="Oheigeartaigh S.S."/>
            <person name="Byrne K.P."/>
            <person name="Wolfe K.H."/>
        </authorList>
    </citation>
    <scope>NUCLEOTIDE SEQUENCE [LARGE SCALE GENOMIC DNA]</scope>
    <source>
        <strain evidence="4">ATCC MYA-139 / BCRC 22969 / CBS 8797 / CCRC 22969 / KCTC 17520 / NBRC 10181 / NCYC 3082</strain>
    </source>
</reference>
<dbReference type="GO" id="GO:0030170">
    <property type="term" value="F:pyridoxal phosphate binding"/>
    <property type="evidence" value="ECO:0007669"/>
    <property type="project" value="InterPro"/>
</dbReference>
<evidence type="ECO:0000256" key="1">
    <source>
        <dbReference type="ARBA" id="ARBA00001933"/>
    </source>
</evidence>
<name>J7SBA2_HUIN7</name>
<dbReference type="InterPro" id="IPR015424">
    <property type="entry name" value="PyrdxlP-dep_Trfase"/>
</dbReference>
<dbReference type="OMA" id="KVAKRCR"/>
<dbReference type="OrthoDB" id="10047078at2759"/>
<dbReference type="InterPro" id="IPR015421">
    <property type="entry name" value="PyrdxlP-dep_Trfase_major"/>
</dbReference>
<organism evidence="3 4">
    <name type="scientific">Huiozyma naganishii (strain ATCC MYA-139 / BCRC 22969 / CBS 8797 / KCTC 17520 / NBRC 10181 / NCYC 3082 / Yp74L-3)</name>
    <name type="common">Yeast</name>
    <name type="synonym">Kazachstania naganishii</name>
    <dbReference type="NCBI Taxonomy" id="1071383"/>
    <lineage>
        <taxon>Eukaryota</taxon>
        <taxon>Fungi</taxon>
        <taxon>Dikarya</taxon>
        <taxon>Ascomycota</taxon>
        <taxon>Saccharomycotina</taxon>
        <taxon>Saccharomycetes</taxon>
        <taxon>Saccharomycetales</taxon>
        <taxon>Saccharomycetaceae</taxon>
        <taxon>Huiozyma</taxon>
    </lineage>
</organism>
<evidence type="ECO:0000256" key="2">
    <source>
        <dbReference type="ARBA" id="ARBA00022898"/>
    </source>
</evidence>
<dbReference type="HOGENOM" id="CLU_011302_1_1_1"/>
<dbReference type="Gene3D" id="3.90.1150.10">
    <property type="entry name" value="Aspartate Aminotransferase, domain 1"/>
    <property type="match status" value="1"/>
</dbReference>
<dbReference type="PANTHER" id="PTHR42699:SF1">
    <property type="entry name" value="CYSTATHIONINE GAMMA-SYNTHASE-RELATED"/>
    <property type="match status" value="1"/>
</dbReference>
<comment type="cofactor">
    <cofactor evidence="1">
        <name>pyridoxal 5'-phosphate</name>
        <dbReference type="ChEBI" id="CHEBI:597326"/>
    </cofactor>
</comment>
<dbReference type="Proteomes" id="UP000006310">
    <property type="component" value="Chromosome 13"/>
</dbReference>